<evidence type="ECO:0000256" key="14">
    <source>
        <dbReference type="ARBA" id="ARBA00049229"/>
    </source>
</evidence>
<dbReference type="InterPro" id="IPR036038">
    <property type="entry name" value="Aminotransferase-like"/>
</dbReference>
<dbReference type="InterPro" id="IPR001544">
    <property type="entry name" value="Aminotrans_IV"/>
</dbReference>
<proteinExistence type="inferred from homology"/>
<dbReference type="Proteomes" id="UP000287188">
    <property type="component" value="Unassembled WGS sequence"/>
</dbReference>
<evidence type="ECO:0000256" key="5">
    <source>
        <dbReference type="ARBA" id="ARBA00005072"/>
    </source>
</evidence>
<evidence type="ECO:0000256" key="15">
    <source>
        <dbReference type="RuleBase" id="RU004106"/>
    </source>
</evidence>
<dbReference type="AlphaFoldDB" id="A0A402AGY4"/>
<evidence type="ECO:0000256" key="9">
    <source>
        <dbReference type="ARBA" id="ARBA00022679"/>
    </source>
</evidence>
<dbReference type="UniPathway" id="UPA00049">
    <property type="reaction ID" value="UER00062"/>
</dbReference>
<keyword evidence="8 17" id="KW-0028">Amino-acid biosynthesis</keyword>
<comment type="cofactor">
    <cofactor evidence="1 16">
        <name>pyridoxal 5'-phosphate</name>
        <dbReference type="ChEBI" id="CHEBI:597326"/>
    </cofactor>
</comment>
<dbReference type="Gene3D" id="3.30.470.10">
    <property type="match status" value="1"/>
</dbReference>
<protein>
    <recommendedName>
        <fullName evidence="17">Branched-chain-amino-acid aminotransferase</fullName>
        <shortName evidence="17">BCAT</shortName>
        <ecNumber evidence="17">2.6.1.42</ecNumber>
    </recommendedName>
</protein>
<keyword evidence="19" id="KW-1185">Reference proteome</keyword>
<dbReference type="EC" id="2.6.1.42" evidence="17"/>
<evidence type="ECO:0000256" key="3">
    <source>
        <dbReference type="ARBA" id="ARBA00004824"/>
    </source>
</evidence>
<comment type="catalytic activity">
    <reaction evidence="12 17">
        <text>L-valine + 2-oxoglutarate = 3-methyl-2-oxobutanoate + L-glutamate</text>
        <dbReference type="Rhea" id="RHEA:24813"/>
        <dbReference type="ChEBI" id="CHEBI:11851"/>
        <dbReference type="ChEBI" id="CHEBI:16810"/>
        <dbReference type="ChEBI" id="CHEBI:29985"/>
        <dbReference type="ChEBI" id="CHEBI:57762"/>
        <dbReference type="EC" id="2.6.1.42"/>
    </reaction>
</comment>
<keyword evidence="9 17" id="KW-0808">Transferase</keyword>
<evidence type="ECO:0000313" key="19">
    <source>
        <dbReference type="Proteomes" id="UP000287188"/>
    </source>
</evidence>
<dbReference type="PANTHER" id="PTHR42743:SF4">
    <property type="entry name" value="BRANCHED-CHAIN-AMINO-ACID AMINOTRANSFERASE-RELATED"/>
    <property type="match status" value="1"/>
</dbReference>
<dbReference type="GO" id="GO:0009097">
    <property type="term" value="P:isoleucine biosynthetic process"/>
    <property type="evidence" value="ECO:0007669"/>
    <property type="project" value="UniProtKB-UniPathway"/>
</dbReference>
<keyword evidence="10 16" id="KW-0663">Pyridoxal phosphate</keyword>
<comment type="function">
    <text evidence="2 17">Acts on leucine, isoleucine and valine.</text>
</comment>
<keyword evidence="7 17" id="KW-0032">Aminotransferase</keyword>
<dbReference type="PROSITE" id="PS00770">
    <property type="entry name" value="AA_TRANSFER_CLASS_4"/>
    <property type="match status" value="1"/>
</dbReference>
<dbReference type="UniPathway" id="UPA00047">
    <property type="reaction ID" value="UER00058"/>
</dbReference>
<comment type="pathway">
    <text evidence="3 17">Amino-acid biosynthesis; L-isoleucine biosynthesis; L-isoleucine from 2-oxobutanoate: step 4/4.</text>
</comment>
<evidence type="ECO:0000256" key="10">
    <source>
        <dbReference type="ARBA" id="ARBA00022898"/>
    </source>
</evidence>
<dbReference type="Gene3D" id="3.20.10.10">
    <property type="entry name" value="D-amino Acid Aminotransferase, subunit A, domain 2"/>
    <property type="match status" value="1"/>
</dbReference>
<comment type="pathway">
    <text evidence="4 17">Amino-acid biosynthesis; L-valine biosynthesis; L-valine from pyruvate: step 4/4.</text>
</comment>
<dbReference type="RefSeq" id="WP_126549928.1">
    <property type="nucleotide sequence ID" value="NZ_BIFS01000001.1"/>
</dbReference>
<dbReference type="NCBIfam" id="TIGR01122">
    <property type="entry name" value="ilvE_I"/>
    <property type="match status" value="1"/>
</dbReference>
<dbReference type="PANTHER" id="PTHR42743">
    <property type="entry name" value="AMINO-ACID AMINOTRANSFERASE"/>
    <property type="match status" value="1"/>
</dbReference>
<dbReference type="SUPFAM" id="SSF56752">
    <property type="entry name" value="D-aminoacid aminotransferase-like PLP-dependent enzymes"/>
    <property type="match status" value="1"/>
</dbReference>
<dbReference type="OrthoDB" id="9805628at2"/>
<evidence type="ECO:0000256" key="2">
    <source>
        <dbReference type="ARBA" id="ARBA00003109"/>
    </source>
</evidence>
<dbReference type="InterPro" id="IPR005785">
    <property type="entry name" value="B_amino_transI"/>
</dbReference>
<sequence>MDAKILYMNGEYIPAERGFISVRSHGFAYGTGVFEGIRGYWNEEQKQVYLFRLREHYERLHRSCKIMRINLPYTVEQLIEHSVELVKRNEQQQDVYQRPVAYKSDEIIGVRLHGLHDDYLLTSEPMGNYVEIGGLRCGVSSWRRIDDNAIPARAKICGSYVNAAFAKTEAIQNGFDEAIMLNHEGHVSEGSAENIFLFQNGELITPAPSENILLGITRDTIIQLAQKELGINVRERQIDRTELYTADEIFLCGTGAQIAPVIEVDHNPVGNGTTGPIGQKLQDLYFDIVRGRNSKYLDWCTPVYSEVASPTK</sequence>
<dbReference type="Pfam" id="PF01063">
    <property type="entry name" value="Aminotran_4"/>
    <property type="match status" value="1"/>
</dbReference>
<organism evidence="18 19">
    <name type="scientific">Dictyobacter kobayashii</name>
    <dbReference type="NCBI Taxonomy" id="2014872"/>
    <lineage>
        <taxon>Bacteria</taxon>
        <taxon>Bacillati</taxon>
        <taxon>Chloroflexota</taxon>
        <taxon>Ktedonobacteria</taxon>
        <taxon>Ktedonobacterales</taxon>
        <taxon>Dictyobacteraceae</taxon>
        <taxon>Dictyobacter</taxon>
    </lineage>
</organism>
<reference evidence="19" key="1">
    <citation type="submission" date="2018-12" db="EMBL/GenBank/DDBJ databases">
        <title>Tengunoibacter tsumagoiensis gen. nov., sp. nov., Dictyobacter kobayashii sp. nov., D. alpinus sp. nov., and D. joshuensis sp. nov. and description of Dictyobacteraceae fam. nov. within the order Ktedonobacterales isolated from Tengu-no-mugimeshi.</title>
        <authorList>
            <person name="Wang C.M."/>
            <person name="Zheng Y."/>
            <person name="Sakai Y."/>
            <person name="Toyoda A."/>
            <person name="Minakuchi Y."/>
            <person name="Abe K."/>
            <person name="Yokota A."/>
            <person name="Yabe S."/>
        </authorList>
    </citation>
    <scope>NUCLEOTIDE SEQUENCE [LARGE SCALE GENOMIC DNA]</scope>
    <source>
        <strain evidence="19">Uno11</strain>
    </source>
</reference>
<dbReference type="UniPathway" id="UPA00048">
    <property type="reaction ID" value="UER00073"/>
</dbReference>
<name>A0A402AGY4_9CHLR</name>
<comment type="catalytic activity">
    <reaction evidence="13 17">
        <text>L-isoleucine + 2-oxoglutarate = (S)-3-methyl-2-oxopentanoate + L-glutamate</text>
        <dbReference type="Rhea" id="RHEA:24801"/>
        <dbReference type="ChEBI" id="CHEBI:16810"/>
        <dbReference type="ChEBI" id="CHEBI:29985"/>
        <dbReference type="ChEBI" id="CHEBI:35146"/>
        <dbReference type="ChEBI" id="CHEBI:58045"/>
        <dbReference type="EC" id="2.6.1.42"/>
    </reaction>
</comment>
<gene>
    <name evidence="17" type="primary">ilvE</name>
    <name evidence="18" type="ORF">KDK_21810</name>
</gene>
<evidence type="ECO:0000256" key="6">
    <source>
        <dbReference type="ARBA" id="ARBA00009320"/>
    </source>
</evidence>
<dbReference type="GO" id="GO:0052654">
    <property type="term" value="F:L-leucine-2-oxoglutarate transaminase activity"/>
    <property type="evidence" value="ECO:0007669"/>
    <property type="project" value="RHEA"/>
</dbReference>
<evidence type="ECO:0000256" key="4">
    <source>
        <dbReference type="ARBA" id="ARBA00004931"/>
    </source>
</evidence>
<evidence type="ECO:0000256" key="1">
    <source>
        <dbReference type="ARBA" id="ARBA00001933"/>
    </source>
</evidence>
<accession>A0A402AGY4</accession>
<dbReference type="InterPro" id="IPR033939">
    <property type="entry name" value="BCAT_family"/>
</dbReference>
<dbReference type="FunFam" id="3.20.10.10:FF:000013">
    <property type="entry name" value="Branched-chain-amino-acid aminotransferase"/>
    <property type="match status" value="1"/>
</dbReference>
<keyword evidence="11 17" id="KW-0100">Branched-chain amino acid biosynthesis</keyword>
<comment type="similarity">
    <text evidence="6 15">Belongs to the class-IV pyridoxal-phosphate-dependent aminotransferase family.</text>
</comment>
<evidence type="ECO:0000256" key="8">
    <source>
        <dbReference type="ARBA" id="ARBA00022605"/>
    </source>
</evidence>
<dbReference type="InterPro" id="IPR018300">
    <property type="entry name" value="Aminotrans_IV_CS"/>
</dbReference>
<evidence type="ECO:0000256" key="11">
    <source>
        <dbReference type="ARBA" id="ARBA00023304"/>
    </source>
</evidence>
<evidence type="ECO:0000313" key="18">
    <source>
        <dbReference type="EMBL" id="GCE18381.1"/>
    </source>
</evidence>
<dbReference type="InterPro" id="IPR050571">
    <property type="entry name" value="Class-IV_PLP-Dep_Aminotrnsfr"/>
</dbReference>
<comment type="caution">
    <text evidence="18">The sequence shown here is derived from an EMBL/GenBank/DDBJ whole genome shotgun (WGS) entry which is preliminary data.</text>
</comment>
<evidence type="ECO:0000256" key="13">
    <source>
        <dbReference type="ARBA" id="ARBA00048798"/>
    </source>
</evidence>
<comment type="catalytic activity">
    <reaction evidence="14 17">
        <text>L-leucine + 2-oxoglutarate = 4-methyl-2-oxopentanoate + L-glutamate</text>
        <dbReference type="Rhea" id="RHEA:18321"/>
        <dbReference type="ChEBI" id="CHEBI:16810"/>
        <dbReference type="ChEBI" id="CHEBI:17865"/>
        <dbReference type="ChEBI" id="CHEBI:29985"/>
        <dbReference type="ChEBI" id="CHEBI:57427"/>
        <dbReference type="EC" id="2.6.1.42"/>
    </reaction>
</comment>
<evidence type="ECO:0000256" key="16">
    <source>
        <dbReference type="RuleBase" id="RU004516"/>
    </source>
</evidence>
<dbReference type="GO" id="GO:0052656">
    <property type="term" value="F:L-isoleucine-2-oxoglutarate transaminase activity"/>
    <property type="evidence" value="ECO:0007669"/>
    <property type="project" value="RHEA"/>
</dbReference>
<dbReference type="GO" id="GO:0052655">
    <property type="term" value="F:L-valine-2-oxoglutarate transaminase activity"/>
    <property type="evidence" value="ECO:0007669"/>
    <property type="project" value="RHEA"/>
</dbReference>
<dbReference type="GO" id="GO:0009099">
    <property type="term" value="P:L-valine biosynthetic process"/>
    <property type="evidence" value="ECO:0007669"/>
    <property type="project" value="UniProtKB-UniPathway"/>
</dbReference>
<dbReference type="GO" id="GO:0009098">
    <property type="term" value="P:L-leucine biosynthetic process"/>
    <property type="evidence" value="ECO:0007669"/>
    <property type="project" value="UniProtKB-UniPathway"/>
</dbReference>
<dbReference type="NCBIfam" id="NF005146">
    <property type="entry name" value="PRK06606.1"/>
    <property type="match status" value="1"/>
</dbReference>
<evidence type="ECO:0000256" key="12">
    <source>
        <dbReference type="ARBA" id="ARBA00048212"/>
    </source>
</evidence>
<evidence type="ECO:0000256" key="17">
    <source>
        <dbReference type="RuleBase" id="RU364094"/>
    </source>
</evidence>
<dbReference type="InterPro" id="IPR043131">
    <property type="entry name" value="BCAT-like_N"/>
</dbReference>
<dbReference type="EMBL" id="BIFS01000001">
    <property type="protein sequence ID" value="GCE18381.1"/>
    <property type="molecule type" value="Genomic_DNA"/>
</dbReference>
<dbReference type="InterPro" id="IPR043132">
    <property type="entry name" value="BCAT-like_C"/>
</dbReference>
<comment type="pathway">
    <text evidence="5 17">Amino-acid biosynthesis; L-leucine biosynthesis; L-leucine from 3-methyl-2-oxobutanoate: step 4/4.</text>
</comment>
<evidence type="ECO:0000256" key="7">
    <source>
        <dbReference type="ARBA" id="ARBA00022576"/>
    </source>
</evidence>
<dbReference type="CDD" id="cd01557">
    <property type="entry name" value="BCAT_beta_family"/>
    <property type="match status" value="1"/>
</dbReference>